<feature type="region of interest" description="Disordered" evidence="1">
    <location>
        <begin position="1"/>
        <end position="79"/>
    </location>
</feature>
<accession>A0A0L7KMJ4</accession>
<sequence length="500" mass="56910">DSIARRALILKSDRDTKEQVKEKPEKEKQPTIILKTREQSTPKEDRPQSPKASKPLTDDGPVPCKIAYNGNKEKRSTSGVGKSMVMNILASNDHDQDFCHRILNSHETPADAFEPHNVAVENEMAALNFVDAADNKAKETNNKFLFKMQSIEHIERGVHCTKASLIEETSASPVTVRSANIAMVDCLQVASFLMAVCHVLIPLQDWFTDYNFISSESTTSGESHPHMLLLHNRCQLEDFTPESVRAMQDLYSSGESHPHMLLLHNRCQLEDFTPESVRAMQDLYSSEESLVLTSSGESHPHMLLLHNRCQLEDFTPESVRAMQDLYSSEESLVLTSSGESHPHMLLLHNRCQLEDFTPESVRAMQDLYSSEESLVLTSSGESHPHMLLLHNRCQLEDFTPESVTAMQDLYSSEESLSPRARERATLTCCYCTIDNRYIYRGHPPFDVLARRLRWTVLGASRHQLTSVPSLSERGWFHYCSKAWETVTKCTFYLEYERFLP</sequence>
<gene>
    <name evidence="2" type="ORF">OBRU01_24103</name>
</gene>
<proteinExistence type="predicted"/>
<protein>
    <submittedName>
        <fullName evidence="2">Protein SMG9</fullName>
    </submittedName>
</protein>
<dbReference type="GO" id="GO:0000184">
    <property type="term" value="P:nuclear-transcribed mRNA catabolic process, nonsense-mediated decay"/>
    <property type="evidence" value="ECO:0007669"/>
    <property type="project" value="InterPro"/>
</dbReference>
<feature type="non-terminal residue" evidence="2">
    <location>
        <position position="1"/>
    </location>
</feature>
<organism evidence="2 3">
    <name type="scientific">Operophtera brumata</name>
    <name type="common">Winter moth</name>
    <name type="synonym">Phalaena brumata</name>
    <dbReference type="NCBI Taxonomy" id="104452"/>
    <lineage>
        <taxon>Eukaryota</taxon>
        <taxon>Metazoa</taxon>
        <taxon>Ecdysozoa</taxon>
        <taxon>Arthropoda</taxon>
        <taxon>Hexapoda</taxon>
        <taxon>Insecta</taxon>
        <taxon>Pterygota</taxon>
        <taxon>Neoptera</taxon>
        <taxon>Endopterygota</taxon>
        <taxon>Lepidoptera</taxon>
        <taxon>Glossata</taxon>
        <taxon>Ditrysia</taxon>
        <taxon>Geometroidea</taxon>
        <taxon>Geometridae</taxon>
        <taxon>Larentiinae</taxon>
        <taxon>Operophtera</taxon>
    </lineage>
</organism>
<evidence type="ECO:0000313" key="2">
    <source>
        <dbReference type="EMBL" id="KOB64522.1"/>
    </source>
</evidence>
<dbReference type="STRING" id="104452.A0A0L7KMJ4"/>
<comment type="caution">
    <text evidence="2">The sequence shown here is derived from an EMBL/GenBank/DDBJ whole genome shotgun (WGS) entry which is preliminary data.</text>
</comment>
<evidence type="ECO:0000256" key="1">
    <source>
        <dbReference type="SAM" id="MobiDB-lite"/>
    </source>
</evidence>
<dbReference type="InterPro" id="IPR039177">
    <property type="entry name" value="SMG9"/>
</dbReference>
<dbReference type="PANTHER" id="PTHR14270:SF0">
    <property type="entry name" value="NONSENSE-MEDIATED MRNA DECAY FACTOR SMG9"/>
    <property type="match status" value="1"/>
</dbReference>
<keyword evidence="3" id="KW-1185">Reference proteome</keyword>
<dbReference type="PANTHER" id="PTHR14270">
    <property type="entry name" value="NONSENSE-MEDIATED MRNA DECAY FACTOR SMG9"/>
    <property type="match status" value="1"/>
</dbReference>
<feature type="compositionally biased region" description="Basic and acidic residues" evidence="1">
    <location>
        <begin position="11"/>
        <end position="48"/>
    </location>
</feature>
<name>A0A0L7KMJ4_OPEBR</name>
<dbReference type="AlphaFoldDB" id="A0A0L7KMJ4"/>
<dbReference type="EMBL" id="JTDY01008544">
    <property type="protein sequence ID" value="KOB64522.1"/>
    <property type="molecule type" value="Genomic_DNA"/>
</dbReference>
<evidence type="ECO:0000313" key="3">
    <source>
        <dbReference type="Proteomes" id="UP000037510"/>
    </source>
</evidence>
<reference evidence="2 3" key="1">
    <citation type="journal article" date="2015" name="Genome Biol. Evol.">
        <title>The genome of winter moth (Operophtera brumata) provides a genomic perspective on sexual dimorphism and phenology.</title>
        <authorList>
            <person name="Derks M.F."/>
            <person name="Smit S."/>
            <person name="Salis L."/>
            <person name="Schijlen E."/>
            <person name="Bossers A."/>
            <person name="Mateman C."/>
            <person name="Pijl A.S."/>
            <person name="de Ridder D."/>
            <person name="Groenen M.A."/>
            <person name="Visser M.E."/>
            <person name="Megens H.J."/>
        </authorList>
    </citation>
    <scope>NUCLEOTIDE SEQUENCE [LARGE SCALE GENOMIC DNA]</scope>
    <source>
        <strain evidence="2">WM2013NL</strain>
        <tissue evidence="2">Head and thorax</tissue>
    </source>
</reference>
<dbReference type="Proteomes" id="UP000037510">
    <property type="component" value="Unassembled WGS sequence"/>
</dbReference>